<dbReference type="AlphaFoldDB" id="A0A3D5Q9P5"/>
<dbReference type="SUPFAM" id="SSF52151">
    <property type="entry name" value="FabD/lysophospholipase-like"/>
    <property type="match status" value="1"/>
</dbReference>
<dbReference type="RefSeq" id="WP_013886060.1">
    <property type="nucleotide sequence ID" value="NZ_JAAZVV010000107.1"/>
</dbReference>
<protein>
    <submittedName>
        <fullName evidence="6">Patatin</fullName>
    </submittedName>
</protein>
<reference evidence="6 7" key="1">
    <citation type="journal article" date="2018" name="Nat. Biotechnol.">
        <title>A standardized bacterial taxonomy based on genome phylogeny substantially revises the tree of life.</title>
        <authorList>
            <person name="Parks D.H."/>
            <person name="Chuvochina M."/>
            <person name="Waite D.W."/>
            <person name="Rinke C."/>
            <person name="Skarshewski A."/>
            <person name="Chaumeil P.A."/>
            <person name="Hugenholtz P."/>
        </authorList>
    </citation>
    <scope>NUCLEOTIDE SEQUENCE [LARGE SCALE GENOMIC DNA]</scope>
    <source>
        <strain evidence="6">UBA8672</strain>
    </source>
</reference>
<dbReference type="GO" id="GO:0016787">
    <property type="term" value="F:hydrolase activity"/>
    <property type="evidence" value="ECO:0007669"/>
    <property type="project" value="UniProtKB-UniRule"/>
</dbReference>
<name>A0A3D5Q9P5_FLESI</name>
<gene>
    <name evidence="6" type="ORF">DHM44_02730</name>
</gene>
<dbReference type="InterPro" id="IPR002641">
    <property type="entry name" value="PNPLA_dom"/>
</dbReference>
<evidence type="ECO:0000313" key="7">
    <source>
        <dbReference type="Proteomes" id="UP000262325"/>
    </source>
</evidence>
<dbReference type="Proteomes" id="UP000262325">
    <property type="component" value="Unassembled WGS sequence"/>
</dbReference>
<dbReference type="Gene3D" id="3.40.1090.10">
    <property type="entry name" value="Cytosolic phospholipase A2 catalytic domain"/>
    <property type="match status" value="2"/>
</dbReference>
<keyword evidence="1 4" id="KW-0378">Hydrolase</keyword>
<keyword evidence="2 4" id="KW-0442">Lipid degradation</keyword>
<dbReference type="InterPro" id="IPR050301">
    <property type="entry name" value="NTE"/>
</dbReference>
<sequence length="297" mass="33199">MKIGLSLGSGAARGLSHIGLLKAFEEEEIVPYAISGSSMGALIGGAYAAGYDMSTLDKKIRNLDWKIFTEFFDIKISKNGIVDGKKIEKFIYEFTGDIDISMLEVKFSCVATDVLTGREVVFNSGSLIKAIRASISFPGIFVPQYYEDQFLIDGGIRNPVPVDLLPDECDIKFAVDVGPFVEKEKFVTKIKNGTKKGDEKKKEKFSFSLNNIIKDILSRNGDDEEVVYPNIFETLIQTVAIMQNSVFESKLKANSHCQIIRPQLNKFKLTDFTSAAEIIDIGYEEGKKMIKEYIYEN</sequence>
<evidence type="ECO:0000256" key="4">
    <source>
        <dbReference type="PROSITE-ProRule" id="PRU01161"/>
    </source>
</evidence>
<evidence type="ECO:0000256" key="2">
    <source>
        <dbReference type="ARBA" id="ARBA00022963"/>
    </source>
</evidence>
<dbReference type="PANTHER" id="PTHR14226:SF29">
    <property type="entry name" value="NEUROPATHY TARGET ESTERASE SWS"/>
    <property type="match status" value="1"/>
</dbReference>
<comment type="caution">
    <text evidence="4">Lacks conserved residue(s) required for the propagation of feature annotation.</text>
</comment>
<evidence type="ECO:0000259" key="5">
    <source>
        <dbReference type="PROSITE" id="PS51635"/>
    </source>
</evidence>
<feature type="active site" description="Nucleophile" evidence="4">
    <location>
        <position position="38"/>
    </location>
</feature>
<keyword evidence="3 4" id="KW-0443">Lipid metabolism</keyword>
<comment type="caution">
    <text evidence="6">The sequence shown here is derived from an EMBL/GenBank/DDBJ whole genome shotgun (WGS) entry which is preliminary data.</text>
</comment>
<dbReference type="GO" id="GO:0016042">
    <property type="term" value="P:lipid catabolic process"/>
    <property type="evidence" value="ECO:0007669"/>
    <property type="project" value="UniProtKB-UniRule"/>
</dbReference>
<evidence type="ECO:0000256" key="1">
    <source>
        <dbReference type="ARBA" id="ARBA00022801"/>
    </source>
</evidence>
<dbReference type="PROSITE" id="PS51635">
    <property type="entry name" value="PNPLA"/>
    <property type="match status" value="1"/>
</dbReference>
<dbReference type="PANTHER" id="PTHR14226">
    <property type="entry name" value="NEUROPATHY TARGET ESTERASE/SWISS CHEESE D.MELANOGASTER"/>
    <property type="match status" value="1"/>
</dbReference>
<dbReference type="OMA" id="WAHIGIL"/>
<evidence type="ECO:0000313" key="6">
    <source>
        <dbReference type="EMBL" id="HCW92575.1"/>
    </source>
</evidence>
<proteinExistence type="predicted"/>
<feature type="short sequence motif" description="GXSXG" evidence="4">
    <location>
        <begin position="36"/>
        <end position="40"/>
    </location>
</feature>
<dbReference type="EMBL" id="DPPF01000058">
    <property type="protein sequence ID" value="HCW92575.1"/>
    <property type="molecule type" value="Genomic_DNA"/>
</dbReference>
<dbReference type="Pfam" id="PF01734">
    <property type="entry name" value="Patatin"/>
    <property type="match status" value="1"/>
</dbReference>
<feature type="short sequence motif" description="DGA/G" evidence="4">
    <location>
        <begin position="153"/>
        <end position="155"/>
    </location>
</feature>
<feature type="active site" description="Proton acceptor" evidence="4">
    <location>
        <position position="153"/>
    </location>
</feature>
<evidence type="ECO:0000256" key="3">
    <source>
        <dbReference type="ARBA" id="ARBA00023098"/>
    </source>
</evidence>
<feature type="domain" description="PNPLA" evidence="5">
    <location>
        <begin position="5"/>
        <end position="166"/>
    </location>
</feature>
<dbReference type="InterPro" id="IPR016035">
    <property type="entry name" value="Acyl_Trfase/lysoPLipase"/>
</dbReference>
<organism evidence="6 7">
    <name type="scientific">Flexistipes sinusarabici</name>
    <dbReference type="NCBI Taxonomy" id="2352"/>
    <lineage>
        <taxon>Bacteria</taxon>
        <taxon>Pseudomonadati</taxon>
        <taxon>Deferribacterota</taxon>
        <taxon>Deferribacteres</taxon>
        <taxon>Deferribacterales</taxon>
        <taxon>Flexistipitaceae</taxon>
        <taxon>Flexistipes</taxon>
    </lineage>
</organism>
<accession>A0A3D5Q9P5</accession>